<feature type="binding site" description="axial binding residue" evidence="13">
    <location>
        <position position="443"/>
    </location>
    <ligand>
        <name>heme</name>
        <dbReference type="ChEBI" id="CHEBI:30413"/>
    </ligand>
    <ligandPart>
        <name>Fe</name>
        <dbReference type="ChEBI" id="CHEBI:18248"/>
    </ligandPart>
</feature>
<evidence type="ECO:0008006" key="18">
    <source>
        <dbReference type="Google" id="ProtNLM"/>
    </source>
</evidence>
<keyword evidence="12 15" id="KW-0472">Membrane</keyword>
<evidence type="ECO:0000256" key="15">
    <source>
        <dbReference type="SAM" id="Phobius"/>
    </source>
</evidence>
<keyword evidence="8 15" id="KW-1133">Transmembrane helix</keyword>
<comment type="similarity">
    <text evidence="4 14">Belongs to the cytochrome P450 family.</text>
</comment>
<evidence type="ECO:0000256" key="8">
    <source>
        <dbReference type="ARBA" id="ARBA00022989"/>
    </source>
</evidence>
<dbReference type="InterPro" id="IPR017972">
    <property type="entry name" value="Cyt_P450_CS"/>
</dbReference>
<comment type="cofactor">
    <cofactor evidence="1 13">
        <name>heme</name>
        <dbReference type="ChEBI" id="CHEBI:30413"/>
    </cofactor>
</comment>
<evidence type="ECO:0000256" key="6">
    <source>
        <dbReference type="ARBA" id="ARBA00022692"/>
    </source>
</evidence>
<dbReference type="PANTHER" id="PTHR46300">
    <property type="entry name" value="P450, PUTATIVE (EUROFUNG)-RELATED-RELATED"/>
    <property type="match status" value="1"/>
</dbReference>
<evidence type="ECO:0000256" key="14">
    <source>
        <dbReference type="RuleBase" id="RU000461"/>
    </source>
</evidence>
<dbReference type="PROSITE" id="PS00086">
    <property type="entry name" value="CYTOCHROME_P450"/>
    <property type="match status" value="1"/>
</dbReference>
<feature type="transmembrane region" description="Helical" evidence="15">
    <location>
        <begin position="6"/>
        <end position="22"/>
    </location>
</feature>
<dbReference type="InterPro" id="IPR002401">
    <property type="entry name" value="Cyt_P450_E_grp-I"/>
</dbReference>
<dbReference type="CDD" id="cd11065">
    <property type="entry name" value="CYP64-like"/>
    <property type="match status" value="1"/>
</dbReference>
<evidence type="ECO:0000256" key="2">
    <source>
        <dbReference type="ARBA" id="ARBA00004370"/>
    </source>
</evidence>
<evidence type="ECO:0000256" key="13">
    <source>
        <dbReference type="PIRSR" id="PIRSR602401-1"/>
    </source>
</evidence>
<protein>
    <recommendedName>
        <fullName evidence="18">Cytochrome P450</fullName>
    </recommendedName>
</protein>
<keyword evidence="6 15" id="KW-0812">Transmembrane</keyword>
<dbReference type="Pfam" id="PF00067">
    <property type="entry name" value="p450"/>
    <property type="match status" value="1"/>
</dbReference>
<keyword evidence="10 13" id="KW-0408">Iron</keyword>
<evidence type="ECO:0000256" key="12">
    <source>
        <dbReference type="ARBA" id="ARBA00023136"/>
    </source>
</evidence>
<evidence type="ECO:0000313" key="16">
    <source>
        <dbReference type="EMBL" id="KAJ3492021.1"/>
    </source>
</evidence>
<dbReference type="GO" id="GO:0016705">
    <property type="term" value="F:oxidoreductase activity, acting on paired donors, with incorporation or reduction of molecular oxygen"/>
    <property type="evidence" value="ECO:0007669"/>
    <property type="project" value="InterPro"/>
</dbReference>
<dbReference type="Proteomes" id="UP001212997">
    <property type="component" value="Unassembled WGS sequence"/>
</dbReference>
<evidence type="ECO:0000256" key="5">
    <source>
        <dbReference type="ARBA" id="ARBA00022617"/>
    </source>
</evidence>
<sequence>MCLLLPPFTYVLAAAIVVFLLYRERKQRNRKVPLPPGPPADPLINHLRVIPTKDHPEVYYEWTKTYGDVVYLSALGLSFVILGSEQAAIDLLEKRPLNYSDRPEFPMHDLIGWTDNLNFLSYGEQFHKMRKLSQQPFTRQGCLKFREIQIQQTHVLLKNLLGSPHDFDNHAVRFATAIITDIAYGHRIVSDDDPYVRMADQVAEIALQSGNFGTNLVDIFPILKNLPSWFPGAWFIRFGEGDDYARKIVQRMRDWPFQEVQQKLAVGTARTSFLSMHLEDFAREGVKSPKDFQDLKVATSLLSQAGGETTSSGLLLFIFAMLRHPEAQKKAQEEIDRVVGKRRLPDFSDRELLPMVECVMQETFRLYHPIPLGVPHRSREDDVYNGMFIPKGSIVVANAMSMSYDEKIYADPHRYWPERYLPKPHGNGEPYPTSMFGFGRRVCPGKHLADASLWVAISNILATFQISPIRDEHGNDMVPPREFDTGATRRPKPFKCEIRVRNPAAETLIQNAYQDMLRGL</sequence>
<dbReference type="GO" id="GO:0004497">
    <property type="term" value="F:monooxygenase activity"/>
    <property type="evidence" value="ECO:0007669"/>
    <property type="project" value="UniProtKB-KW"/>
</dbReference>
<keyword evidence="11 14" id="KW-0503">Monooxygenase</keyword>
<proteinExistence type="inferred from homology"/>
<dbReference type="Gene3D" id="1.10.630.10">
    <property type="entry name" value="Cytochrome P450"/>
    <property type="match status" value="1"/>
</dbReference>
<evidence type="ECO:0000256" key="3">
    <source>
        <dbReference type="ARBA" id="ARBA00005179"/>
    </source>
</evidence>
<dbReference type="SUPFAM" id="SSF48264">
    <property type="entry name" value="Cytochrome P450"/>
    <property type="match status" value="1"/>
</dbReference>
<evidence type="ECO:0000256" key="10">
    <source>
        <dbReference type="ARBA" id="ARBA00023004"/>
    </source>
</evidence>
<evidence type="ECO:0000313" key="17">
    <source>
        <dbReference type="Proteomes" id="UP001212997"/>
    </source>
</evidence>
<dbReference type="GO" id="GO:0016020">
    <property type="term" value="C:membrane"/>
    <property type="evidence" value="ECO:0007669"/>
    <property type="project" value="UniProtKB-SubCell"/>
</dbReference>
<evidence type="ECO:0000256" key="1">
    <source>
        <dbReference type="ARBA" id="ARBA00001971"/>
    </source>
</evidence>
<dbReference type="GO" id="GO:0005506">
    <property type="term" value="F:iron ion binding"/>
    <property type="evidence" value="ECO:0007669"/>
    <property type="project" value="InterPro"/>
</dbReference>
<organism evidence="16 17">
    <name type="scientific">Meripilus lineatus</name>
    <dbReference type="NCBI Taxonomy" id="2056292"/>
    <lineage>
        <taxon>Eukaryota</taxon>
        <taxon>Fungi</taxon>
        <taxon>Dikarya</taxon>
        <taxon>Basidiomycota</taxon>
        <taxon>Agaricomycotina</taxon>
        <taxon>Agaricomycetes</taxon>
        <taxon>Polyporales</taxon>
        <taxon>Meripilaceae</taxon>
        <taxon>Meripilus</taxon>
    </lineage>
</organism>
<name>A0AAD5VI91_9APHY</name>
<dbReference type="GO" id="GO:0020037">
    <property type="term" value="F:heme binding"/>
    <property type="evidence" value="ECO:0007669"/>
    <property type="project" value="InterPro"/>
</dbReference>
<keyword evidence="5 13" id="KW-0349">Heme</keyword>
<comment type="subcellular location">
    <subcellularLocation>
        <location evidence="2">Membrane</location>
    </subcellularLocation>
</comment>
<dbReference type="AlphaFoldDB" id="A0AAD5VI91"/>
<dbReference type="InterPro" id="IPR050364">
    <property type="entry name" value="Cytochrome_P450_fung"/>
</dbReference>
<gene>
    <name evidence="16" type="ORF">NLI96_g267</name>
</gene>
<keyword evidence="7 13" id="KW-0479">Metal-binding</keyword>
<evidence type="ECO:0000256" key="4">
    <source>
        <dbReference type="ARBA" id="ARBA00010617"/>
    </source>
</evidence>
<keyword evidence="17" id="KW-1185">Reference proteome</keyword>
<dbReference type="PRINTS" id="PR00463">
    <property type="entry name" value="EP450I"/>
</dbReference>
<evidence type="ECO:0000256" key="7">
    <source>
        <dbReference type="ARBA" id="ARBA00022723"/>
    </source>
</evidence>
<dbReference type="InterPro" id="IPR036396">
    <property type="entry name" value="Cyt_P450_sf"/>
</dbReference>
<reference evidence="16" key="1">
    <citation type="submission" date="2022-07" db="EMBL/GenBank/DDBJ databases">
        <title>Genome Sequence of Physisporinus lineatus.</title>
        <authorList>
            <person name="Buettner E."/>
        </authorList>
    </citation>
    <scope>NUCLEOTIDE SEQUENCE</scope>
    <source>
        <strain evidence="16">VT162</strain>
    </source>
</reference>
<comment type="pathway">
    <text evidence="3">Secondary metabolite biosynthesis.</text>
</comment>
<evidence type="ECO:0000256" key="9">
    <source>
        <dbReference type="ARBA" id="ARBA00023002"/>
    </source>
</evidence>
<dbReference type="EMBL" id="JANAWD010000004">
    <property type="protein sequence ID" value="KAJ3492021.1"/>
    <property type="molecule type" value="Genomic_DNA"/>
</dbReference>
<keyword evidence="9 14" id="KW-0560">Oxidoreductase</keyword>
<comment type="caution">
    <text evidence="16">The sequence shown here is derived from an EMBL/GenBank/DDBJ whole genome shotgun (WGS) entry which is preliminary data.</text>
</comment>
<dbReference type="PANTHER" id="PTHR46300:SF5">
    <property type="entry name" value="CYTOCHROME P450"/>
    <property type="match status" value="1"/>
</dbReference>
<dbReference type="PRINTS" id="PR00385">
    <property type="entry name" value="P450"/>
</dbReference>
<evidence type="ECO:0000256" key="11">
    <source>
        <dbReference type="ARBA" id="ARBA00023033"/>
    </source>
</evidence>
<accession>A0AAD5VI91</accession>
<dbReference type="InterPro" id="IPR001128">
    <property type="entry name" value="Cyt_P450"/>
</dbReference>